<feature type="region of interest" description="Disordered" evidence="1">
    <location>
        <begin position="90"/>
        <end position="156"/>
    </location>
</feature>
<dbReference type="AlphaFoldDB" id="A0A6A6GA14"/>
<evidence type="ECO:0000313" key="2">
    <source>
        <dbReference type="EMBL" id="KAF2222565.1"/>
    </source>
</evidence>
<dbReference type="EMBL" id="ML992508">
    <property type="protein sequence ID" value="KAF2222565.1"/>
    <property type="molecule type" value="Genomic_DNA"/>
</dbReference>
<organism evidence="2 3">
    <name type="scientific">Elsinoe ampelina</name>
    <dbReference type="NCBI Taxonomy" id="302913"/>
    <lineage>
        <taxon>Eukaryota</taxon>
        <taxon>Fungi</taxon>
        <taxon>Dikarya</taxon>
        <taxon>Ascomycota</taxon>
        <taxon>Pezizomycotina</taxon>
        <taxon>Dothideomycetes</taxon>
        <taxon>Dothideomycetidae</taxon>
        <taxon>Myriangiales</taxon>
        <taxon>Elsinoaceae</taxon>
        <taxon>Elsinoe</taxon>
    </lineage>
</organism>
<sequence length="188" mass="20697">MSKPTPLTPAAAEKEYKRLKTNMNSVIGKAIKSIKKSQEYRDSTAEQQEMMVMVIREETEENYYAQGKHPTQVPGYEIENPLNGAEYAATQQNAQTSQDGMERSTMPEADRSFTPVNVRRNSRTAVGAEEQSHMPAQDTERNDSNRDQAGGGIKVLPEGAGVHHQAAQGITLSVPIDYRGTITFAPGQ</sequence>
<evidence type="ECO:0000256" key="1">
    <source>
        <dbReference type="SAM" id="MobiDB-lite"/>
    </source>
</evidence>
<name>A0A6A6GA14_9PEZI</name>
<dbReference type="Proteomes" id="UP000799538">
    <property type="component" value="Unassembled WGS sequence"/>
</dbReference>
<reference evidence="3" key="1">
    <citation type="journal article" date="2020" name="Stud. Mycol.">
        <title>101 Dothideomycetes genomes: A test case for predicting lifestyles and emergence of pathogens.</title>
        <authorList>
            <person name="Haridas S."/>
            <person name="Albert R."/>
            <person name="Binder M."/>
            <person name="Bloem J."/>
            <person name="LaButti K."/>
            <person name="Salamov A."/>
            <person name="Andreopoulos B."/>
            <person name="Baker S."/>
            <person name="Barry K."/>
            <person name="Bills G."/>
            <person name="Bluhm B."/>
            <person name="Cannon C."/>
            <person name="Castanera R."/>
            <person name="Culley D."/>
            <person name="Daum C."/>
            <person name="Ezra D."/>
            <person name="Gonzalez J."/>
            <person name="Henrissat B."/>
            <person name="Kuo A."/>
            <person name="Liang C."/>
            <person name="Lipzen A."/>
            <person name="Lutzoni F."/>
            <person name="Magnuson J."/>
            <person name="Mondo S."/>
            <person name="Nolan M."/>
            <person name="Ohm R."/>
            <person name="Pangilinan J."/>
            <person name="Park H.-J."/>
            <person name="Ramirez L."/>
            <person name="Alfaro M."/>
            <person name="Sun H."/>
            <person name="Tritt A."/>
            <person name="Yoshinaga Y."/>
            <person name="Zwiers L.-H."/>
            <person name="Turgeon B."/>
            <person name="Goodwin S."/>
            <person name="Spatafora J."/>
            <person name="Crous P."/>
            <person name="Grigoriev I."/>
        </authorList>
    </citation>
    <scope>NUCLEOTIDE SEQUENCE [LARGE SCALE GENOMIC DNA]</scope>
    <source>
        <strain evidence="3">CECT 20119</strain>
    </source>
</reference>
<proteinExistence type="predicted"/>
<feature type="compositionally biased region" description="Polar residues" evidence="1">
    <location>
        <begin position="90"/>
        <end position="99"/>
    </location>
</feature>
<evidence type="ECO:0000313" key="3">
    <source>
        <dbReference type="Proteomes" id="UP000799538"/>
    </source>
</evidence>
<accession>A0A6A6GA14</accession>
<dbReference type="OrthoDB" id="10368886at2759"/>
<gene>
    <name evidence="2" type="ORF">BDZ85DRAFT_282622</name>
</gene>
<keyword evidence="3" id="KW-1185">Reference proteome</keyword>
<protein>
    <submittedName>
        <fullName evidence="2">Uncharacterized protein</fullName>
    </submittedName>
</protein>